<sequence length="658" mass="74788">MASEGMADNISDRKATDTPNALPPVIAGPILRKVEASSACFWLACSADYQIQINCQRGGARLPATQQVQQVKVGTHLWVNLVTVAFESPLTEGDWIDYSVSFIHQHPQTDALDALHQSLCYDDEQSPGFVYQPHISSVLHGSCRKPHHHNEPEPDKDDCGDGLAVADELLANSDKEAWPGLFVMSGDQIYADDVAGPVLYAIHQVIRLLGLPDESIASDHPDNFAKLHHQAPLYYQRETILPQTQLAEAVKKQFFGGGEKPVFTSDTAHNHLMTFSEVVAMYLLVWSPELWAFIDLSLPDGLDAEQQRTYQTETRYTQCFQTHLIRARRVMAHLPCAMMFDDHDVTDDWNLSAGWEKSAYDHPISKRIIGNALMGYFLFQGWGNNPKQFDSAFIHQLNQAITHLGEPAHDDFLNQLIRYDQWHYVWETTPALVVLDTRTRRWRSERNLNKPSGLMDWEALTDLQRELINRDSVLLVSPAPVFGVKLIEATQKVFTWFGKPLLVDAENWMAHSGSAHALMNLFKHPKTPKNFVILSGDVHYSFAYHIEVKGLKSSPDIWQITSSGFRNEFPDKLLSWFDRLNRWLYAPWSPLNLLTKRRGMWVAPYKPEQREKGERLLNGAGVGLVQLDEHGAPRQIAQLMPGRKKVRFLKSDEDRQLE</sequence>
<dbReference type="EMBL" id="FRFG01000020">
    <property type="protein sequence ID" value="SHO56080.1"/>
    <property type="molecule type" value="Genomic_DNA"/>
</dbReference>
<dbReference type="STRING" id="1117707.VQ7734_01843"/>
<evidence type="ECO:0000259" key="2">
    <source>
        <dbReference type="Pfam" id="PF09423"/>
    </source>
</evidence>
<dbReference type="Pfam" id="PF09423">
    <property type="entry name" value="PhoD"/>
    <property type="match status" value="1"/>
</dbReference>
<dbReference type="AlphaFoldDB" id="A0A1M7YTU9"/>
<gene>
    <name evidence="3" type="ORF">VQ7734_01843</name>
</gene>
<dbReference type="RefSeq" id="WP_200796910.1">
    <property type="nucleotide sequence ID" value="NZ_FRFG01000020.1"/>
</dbReference>
<evidence type="ECO:0000313" key="3">
    <source>
        <dbReference type="EMBL" id="SHO56080.1"/>
    </source>
</evidence>
<keyword evidence="4" id="KW-1185">Reference proteome</keyword>
<proteinExistence type="predicted"/>
<reference evidence="4" key="1">
    <citation type="submission" date="2016-12" db="EMBL/GenBank/DDBJ databases">
        <authorList>
            <person name="Rodrigo-Torres L."/>
            <person name="Arahal R.D."/>
            <person name="Lucena T."/>
        </authorList>
    </citation>
    <scope>NUCLEOTIDE SEQUENCE [LARGE SCALE GENOMIC DNA]</scope>
</reference>
<feature type="compositionally biased region" description="Basic and acidic residues" evidence="1">
    <location>
        <begin position="149"/>
        <end position="159"/>
    </location>
</feature>
<accession>A0A1M7YTU9</accession>
<dbReference type="InterPro" id="IPR038607">
    <property type="entry name" value="PhoD-like_sf"/>
</dbReference>
<dbReference type="InterPro" id="IPR018946">
    <property type="entry name" value="PhoD-like_MPP"/>
</dbReference>
<dbReference type="Proteomes" id="UP000184600">
    <property type="component" value="Unassembled WGS sequence"/>
</dbReference>
<dbReference type="Gene3D" id="3.60.21.70">
    <property type="entry name" value="PhoD-like phosphatase"/>
    <property type="match status" value="1"/>
</dbReference>
<feature type="region of interest" description="Disordered" evidence="1">
    <location>
        <begin position="142"/>
        <end position="161"/>
    </location>
</feature>
<name>A0A1M7YTU9_9VIBR</name>
<dbReference type="CDD" id="cd07389">
    <property type="entry name" value="MPP_PhoD"/>
    <property type="match status" value="1"/>
</dbReference>
<evidence type="ECO:0000256" key="1">
    <source>
        <dbReference type="SAM" id="MobiDB-lite"/>
    </source>
</evidence>
<dbReference type="PANTHER" id="PTHR37031">
    <property type="entry name" value="METALLOPHOSPHATASE BINDING DOMAIN PROTEIN"/>
    <property type="match status" value="1"/>
</dbReference>
<dbReference type="PANTHER" id="PTHR37031:SF2">
    <property type="entry name" value="PHOD-LIKE PHOSPHATASE METALLOPHOSPHATASE DOMAIN-CONTAINING PROTEIN"/>
    <property type="match status" value="1"/>
</dbReference>
<evidence type="ECO:0000313" key="4">
    <source>
        <dbReference type="Proteomes" id="UP000184600"/>
    </source>
</evidence>
<dbReference type="SUPFAM" id="SSF56300">
    <property type="entry name" value="Metallo-dependent phosphatases"/>
    <property type="match status" value="1"/>
</dbReference>
<organism evidence="3 4">
    <name type="scientific">Vibrio quintilis</name>
    <dbReference type="NCBI Taxonomy" id="1117707"/>
    <lineage>
        <taxon>Bacteria</taxon>
        <taxon>Pseudomonadati</taxon>
        <taxon>Pseudomonadota</taxon>
        <taxon>Gammaproteobacteria</taxon>
        <taxon>Vibrionales</taxon>
        <taxon>Vibrionaceae</taxon>
        <taxon>Vibrio</taxon>
    </lineage>
</organism>
<feature type="domain" description="PhoD-like phosphatase metallophosphatase" evidence="2">
    <location>
        <begin position="326"/>
        <end position="549"/>
    </location>
</feature>
<protein>
    <submittedName>
        <fullName evidence="3">PhoD-like phosphatase</fullName>
    </submittedName>
</protein>
<dbReference type="InterPro" id="IPR029052">
    <property type="entry name" value="Metallo-depent_PP-like"/>
</dbReference>